<dbReference type="PROSITE" id="PS00175">
    <property type="entry name" value="PG_MUTASE"/>
    <property type="match status" value="1"/>
</dbReference>
<dbReference type="EMBL" id="QGQD01000105">
    <property type="protein sequence ID" value="TLC98073.1"/>
    <property type="molecule type" value="Genomic_DNA"/>
</dbReference>
<evidence type="ECO:0000313" key="3">
    <source>
        <dbReference type="EMBL" id="TLC98073.1"/>
    </source>
</evidence>
<keyword evidence="4" id="KW-1185">Reference proteome</keyword>
<dbReference type="RefSeq" id="WP_138004013.1">
    <property type="nucleotide sequence ID" value="NZ_QGQD01000105.1"/>
</dbReference>
<dbReference type="InterPro" id="IPR050275">
    <property type="entry name" value="PGM_Phosphatase"/>
</dbReference>
<reference evidence="3 4" key="1">
    <citation type="journal article" date="2019" name="Anaerobe">
        <title>Detection of Robinsoniella peoriensis in multiple bone samples of a trauma patient.</title>
        <authorList>
            <person name="Schrottner P."/>
            <person name="Hartwich K."/>
            <person name="Bunk B."/>
            <person name="Schober I."/>
            <person name="Helbig S."/>
            <person name="Rudolph W.W."/>
            <person name="Gunzer F."/>
        </authorList>
    </citation>
    <scope>NUCLEOTIDE SEQUENCE [LARGE SCALE GENOMIC DNA]</scope>
    <source>
        <strain evidence="3 4">DSM 106044</strain>
    </source>
</reference>
<evidence type="ECO:0000256" key="2">
    <source>
        <dbReference type="PIRSR" id="PIRSR613078-2"/>
    </source>
</evidence>
<gene>
    <name evidence="3" type="primary">pspA</name>
    <name evidence="3" type="ORF">DSM106044_05134</name>
</gene>
<dbReference type="STRING" id="180332.GCA_000797495_00760"/>
<dbReference type="PANTHER" id="PTHR48100:SF44">
    <property type="entry name" value="PHOSPHATASE C1620.13-RELATED"/>
    <property type="match status" value="1"/>
</dbReference>
<keyword evidence="3" id="KW-0378">Hydrolase</keyword>
<dbReference type="InterPro" id="IPR001345">
    <property type="entry name" value="PG/BPGM_mutase_AS"/>
</dbReference>
<dbReference type="EC" id="3.1.3.3" evidence="3"/>
<sequence>MKIYIMRHGETDWNTQKRLQGRTDIPLNENGRKLAKITAEALKEIPFDLAISSPLERALETARIVMGERNAPILTDERIIEISFGVFEGMISGRENYEIPDPEFSNFFRAPDKYEPPSDGEDIRSLGVRTKAFMDDILNREEYQDKTILITTHGGAMRGLLNSVRTFEMSDFWNGGVPKNCCVAILECRDKKAEVLEENKIYYQV</sequence>
<dbReference type="SMART" id="SM00855">
    <property type="entry name" value="PGAM"/>
    <property type="match status" value="1"/>
</dbReference>
<dbReference type="Proteomes" id="UP000306509">
    <property type="component" value="Unassembled WGS sequence"/>
</dbReference>
<organism evidence="3 4">
    <name type="scientific">Robinsoniella peoriensis</name>
    <dbReference type="NCBI Taxonomy" id="180332"/>
    <lineage>
        <taxon>Bacteria</taxon>
        <taxon>Bacillati</taxon>
        <taxon>Bacillota</taxon>
        <taxon>Clostridia</taxon>
        <taxon>Lachnospirales</taxon>
        <taxon>Lachnospiraceae</taxon>
        <taxon>Robinsoniella</taxon>
    </lineage>
</organism>
<evidence type="ECO:0000313" key="4">
    <source>
        <dbReference type="Proteomes" id="UP000306509"/>
    </source>
</evidence>
<dbReference type="Gene3D" id="3.40.50.1240">
    <property type="entry name" value="Phosphoglycerate mutase-like"/>
    <property type="match status" value="1"/>
</dbReference>
<dbReference type="AlphaFoldDB" id="A0A4U8Q1Q0"/>
<dbReference type="SUPFAM" id="SSF53254">
    <property type="entry name" value="Phosphoglycerate mutase-like"/>
    <property type="match status" value="1"/>
</dbReference>
<feature type="binding site" evidence="2">
    <location>
        <position position="57"/>
    </location>
    <ligand>
        <name>substrate</name>
    </ligand>
</feature>
<comment type="caution">
    <text evidence="3">The sequence shown here is derived from an EMBL/GenBank/DDBJ whole genome shotgun (WGS) entry which is preliminary data.</text>
</comment>
<dbReference type="CDD" id="cd07067">
    <property type="entry name" value="HP_PGM_like"/>
    <property type="match status" value="1"/>
</dbReference>
<name>A0A4U8Q1Q0_9FIRM</name>
<dbReference type="Pfam" id="PF00300">
    <property type="entry name" value="His_Phos_1"/>
    <property type="match status" value="1"/>
</dbReference>
<dbReference type="GO" id="GO:0005829">
    <property type="term" value="C:cytosol"/>
    <property type="evidence" value="ECO:0007669"/>
    <property type="project" value="TreeGrafter"/>
</dbReference>
<proteinExistence type="predicted"/>
<dbReference type="InterPro" id="IPR029033">
    <property type="entry name" value="His_PPase_superfam"/>
</dbReference>
<accession>A0A4U8Q1Q0</accession>
<evidence type="ECO:0000256" key="1">
    <source>
        <dbReference type="PIRSR" id="PIRSR613078-1"/>
    </source>
</evidence>
<dbReference type="InterPro" id="IPR013078">
    <property type="entry name" value="His_Pase_superF_clade-1"/>
</dbReference>
<feature type="binding site" evidence="2">
    <location>
        <begin position="7"/>
        <end position="14"/>
    </location>
    <ligand>
        <name>substrate</name>
    </ligand>
</feature>
<dbReference type="GO" id="GO:0016791">
    <property type="term" value="F:phosphatase activity"/>
    <property type="evidence" value="ECO:0007669"/>
    <property type="project" value="TreeGrafter"/>
</dbReference>
<feature type="active site" description="Tele-phosphohistidine intermediate" evidence="1">
    <location>
        <position position="8"/>
    </location>
</feature>
<dbReference type="PANTHER" id="PTHR48100">
    <property type="entry name" value="BROAD-SPECIFICITY PHOSPHATASE YOR283W-RELATED"/>
    <property type="match status" value="1"/>
</dbReference>
<feature type="active site" description="Proton donor/acceptor" evidence="1">
    <location>
        <position position="81"/>
    </location>
</feature>
<protein>
    <submittedName>
        <fullName evidence="3">Phosphoserine phosphatase 1</fullName>
        <ecNumber evidence="3">3.1.3.3</ecNumber>
    </submittedName>
</protein>